<feature type="compositionally biased region" description="Pro residues" evidence="1">
    <location>
        <begin position="376"/>
        <end position="393"/>
    </location>
</feature>
<dbReference type="Proteomes" id="UP000308549">
    <property type="component" value="Unassembled WGS sequence"/>
</dbReference>
<sequence length="746" mass="81535">MQPPRSISPRLNRSPPGPYRPSDRSLPSLDVDAENLTDVYVSFILYCNPHFALGTDTESLRANFNSPPKSDNKDFETYRLFELIKRLDAKNIKTWGQLALDLGVEPPDVSKGQSVQKVQQYSVRLKRWMRAMHVDAFFEYLMGKQHSYFTEIPHPSDPYPAEGRDGVHAEEDLAIRALDPSFRPKRGRRRNSETELDGEPASTPAHKHRRLKSEDRLVQSLSSAFPTSAHPDRHQDPWETASAITPQSYVPWTGRPGVPQSTVATTAPSQHRWQLQAATHDVSTPHPMTAQPMSMAAHIEAAFDQEPKSAITPSGKRRRKHGPAVSSAWPSNAPGAKPRGRPPANRTTQDGPYNTFPVDPSGRASAPANPSTATPEPHPTVGPSVGPPMPPPVVRRQSDGPGRLTGKLSLQVPRHTGGPVRLATPPPRVLVNGEKNDSEGGSASITPTIEIPPRTLHCNPKHNKVASSTQPTTQDTPTLTPETLKRVLTNDLLRATTTGRNQRLTSDEAKRLATSILQRLGLPLEAPHTTTTTDNNNCNSNANHSPDPTLTLLTAASWLSLTSHLHNFPLLPTTTTTAPTNKKITITRFRTDAEGYQSIVPADETTEPTDKKSIREIFDLSWTASIGACTGTFELKGLTLGGDHAPPPIEEKDSHDEMLQRAFALARDVGGSADGELGEVLKFVAEKRAGPLPASAAAAAGGRRFDEEGVDWKAKCIAMEMGGRMAMGEYQRLRERLVERVLDALI</sequence>
<evidence type="ECO:0000313" key="3">
    <source>
        <dbReference type="Proteomes" id="UP000308549"/>
    </source>
</evidence>
<evidence type="ECO:0000313" key="2">
    <source>
        <dbReference type="EMBL" id="TKA24010.1"/>
    </source>
</evidence>
<gene>
    <name evidence="2" type="ORF">B0A50_06901</name>
</gene>
<evidence type="ECO:0008006" key="4">
    <source>
        <dbReference type="Google" id="ProtNLM"/>
    </source>
</evidence>
<dbReference type="GO" id="GO:0003688">
    <property type="term" value="F:DNA replication origin binding"/>
    <property type="evidence" value="ECO:0007669"/>
    <property type="project" value="TreeGrafter"/>
</dbReference>
<dbReference type="OrthoDB" id="2104370at2759"/>
<proteinExistence type="predicted"/>
<feature type="compositionally biased region" description="Polar residues" evidence="1">
    <location>
        <begin position="259"/>
        <end position="274"/>
    </location>
</feature>
<feature type="region of interest" description="Disordered" evidence="1">
    <location>
        <begin position="309"/>
        <end position="454"/>
    </location>
</feature>
<dbReference type="InterPro" id="IPR018562">
    <property type="entry name" value="ARS-binding_2"/>
</dbReference>
<organism evidence="2 3">
    <name type="scientific">Salinomyces thailandicus</name>
    <dbReference type="NCBI Taxonomy" id="706561"/>
    <lineage>
        <taxon>Eukaryota</taxon>
        <taxon>Fungi</taxon>
        <taxon>Dikarya</taxon>
        <taxon>Ascomycota</taxon>
        <taxon>Pezizomycotina</taxon>
        <taxon>Dothideomycetes</taxon>
        <taxon>Dothideomycetidae</taxon>
        <taxon>Mycosphaerellales</taxon>
        <taxon>Teratosphaeriaceae</taxon>
        <taxon>Salinomyces</taxon>
    </lineage>
</organism>
<protein>
    <recommendedName>
        <fullName evidence="4">ARS binding protein 2</fullName>
    </recommendedName>
</protein>
<dbReference type="PANTHER" id="PTHR42048:SF1">
    <property type="entry name" value="ARS-BINDING PROTEIN 2"/>
    <property type="match status" value="1"/>
</dbReference>
<keyword evidence="3" id="KW-1185">Reference proteome</keyword>
<evidence type="ECO:0000256" key="1">
    <source>
        <dbReference type="SAM" id="MobiDB-lite"/>
    </source>
</evidence>
<accession>A0A4U0TPN7</accession>
<dbReference type="PANTHER" id="PTHR42048">
    <property type="entry name" value="ARS-BINDING PROTEIN 2"/>
    <property type="match status" value="1"/>
</dbReference>
<reference evidence="2 3" key="1">
    <citation type="submission" date="2017-03" db="EMBL/GenBank/DDBJ databases">
        <title>Genomes of endolithic fungi from Antarctica.</title>
        <authorList>
            <person name="Coleine C."/>
            <person name="Masonjones S."/>
            <person name="Stajich J.E."/>
        </authorList>
    </citation>
    <scope>NUCLEOTIDE SEQUENCE [LARGE SCALE GENOMIC DNA]</scope>
    <source>
        <strain evidence="2 3">CCFEE 6315</strain>
    </source>
</reference>
<dbReference type="EMBL" id="NAJL01000048">
    <property type="protein sequence ID" value="TKA24010.1"/>
    <property type="molecule type" value="Genomic_DNA"/>
</dbReference>
<name>A0A4U0TPN7_9PEZI</name>
<feature type="compositionally biased region" description="Low complexity" evidence="1">
    <location>
        <begin position="332"/>
        <end position="346"/>
    </location>
</feature>
<dbReference type="Pfam" id="PF09441">
    <property type="entry name" value="Abp2"/>
    <property type="match status" value="1"/>
</dbReference>
<feature type="region of interest" description="Disordered" evidence="1">
    <location>
        <begin position="248"/>
        <end position="274"/>
    </location>
</feature>
<feature type="region of interest" description="Disordered" evidence="1">
    <location>
        <begin position="1"/>
        <end position="28"/>
    </location>
</feature>
<feature type="compositionally biased region" description="Low complexity" evidence="1">
    <location>
        <begin position="364"/>
        <end position="375"/>
    </location>
</feature>
<comment type="caution">
    <text evidence="2">The sequence shown here is derived from an EMBL/GenBank/DDBJ whole genome shotgun (WGS) entry which is preliminary data.</text>
</comment>
<feature type="region of interest" description="Disordered" evidence="1">
    <location>
        <begin position="175"/>
        <end position="214"/>
    </location>
</feature>
<dbReference type="AlphaFoldDB" id="A0A4U0TPN7"/>